<dbReference type="RefSeq" id="WP_096816933.1">
    <property type="nucleotide sequence ID" value="NZ_JXJU01000001.1"/>
</dbReference>
<dbReference type="STRING" id="1291764.GCA_001311235_00188"/>
<evidence type="ECO:0000313" key="1">
    <source>
        <dbReference type="EMBL" id="PCS01500.1"/>
    </source>
</evidence>
<keyword evidence="2" id="KW-1185">Reference proteome</keyword>
<protein>
    <submittedName>
        <fullName evidence="1">Uncharacterized protein</fullName>
    </submittedName>
</protein>
<sequence length="188" mass="21940">MYFSNEKHQNEGVKKICWYFLTNYKEKLYEKKTFHWRKSAFPFTPAEVHQNAKDWSKQQQEREIFFSSPNFKSKWDQKDNQQFKENKMNDLKSINGEIITPANFSNKNLSYGIRRQANRDAQLAIAKTFVGQMKVQGKARLTQTAMMETSNLANTALTISQIYPDASPYVQHLLQAFVSGAANDIYNF</sequence>
<gene>
    <name evidence="1" type="ORF">RT41_GL000264</name>
</gene>
<dbReference type="EMBL" id="JXJU01000001">
    <property type="protein sequence ID" value="PCS01500.1"/>
    <property type="molecule type" value="Genomic_DNA"/>
</dbReference>
<name>A0A2A5RPX2_9LACT</name>
<accession>A0A2A5RPX2</accession>
<organism evidence="1 2">
    <name type="scientific">Lactococcus fujiensis JCM 16395</name>
    <dbReference type="NCBI Taxonomy" id="1291764"/>
    <lineage>
        <taxon>Bacteria</taxon>
        <taxon>Bacillati</taxon>
        <taxon>Bacillota</taxon>
        <taxon>Bacilli</taxon>
        <taxon>Lactobacillales</taxon>
        <taxon>Streptococcaceae</taxon>
        <taxon>Lactococcus</taxon>
    </lineage>
</organism>
<dbReference type="AlphaFoldDB" id="A0A2A5RPX2"/>
<comment type="caution">
    <text evidence="1">The sequence shown here is derived from an EMBL/GenBank/DDBJ whole genome shotgun (WGS) entry which is preliminary data.</text>
</comment>
<reference evidence="1 2" key="1">
    <citation type="submission" date="2014-12" db="EMBL/GenBank/DDBJ databases">
        <title>Draft genome sequences of 10 type strains of Lactococcus.</title>
        <authorList>
            <person name="Sun Z."/>
            <person name="Zhong Z."/>
            <person name="Liu W."/>
            <person name="Zhang W."/>
            <person name="Zhang H."/>
        </authorList>
    </citation>
    <scope>NUCLEOTIDE SEQUENCE [LARGE SCALE GENOMIC DNA]</scope>
    <source>
        <strain evidence="1 2">JCM 16395</strain>
    </source>
</reference>
<dbReference type="Proteomes" id="UP000218181">
    <property type="component" value="Unassembled WGS sequence"/>
</dbReference>
<proteinExistence type="predicted"/>
<evidence type="ECO:0000313" key="2">
    <source>
        <dbReference type="Proteomes" id="UP000218181"/>
    </source>
</evidence>